<feature type="domain" description="AMP-dependent synthetase/ligase" evidence="2">
    <location>
        <begin position="128"/>
        <end position="335"/>
    </location>
</feature>
<reference evidence="3 4" key="1">
    <citation type="submission" date="2019-02" db="EMBL/GenBank/DDBJ databases">
        <title>Deep-cultivation of Planctomycetes and their phenomic and genomic characterization uncovers novel biology.</title>
        <authorList>
            <person name="Wiegand S."/>
            <person name="Jogler M."/>
            <person name="Boedeker C."/>
            <person name="Pinto D."/>
            <person name="Vollmers J."/>
            <person name="Rivas-Marin E."/>
            <person name="Kohn T."/>
            <person name="Peeters S.H."/>
            <person name="Heuer A."/>
            <person name="Rast P."/>
            <person name="Oberbeckmann S."/>
            <person name="Bunk B."/>
            <person name="Jeske O."/>
            <person name="Meyerdierks A."/>
            <person name="Storesund J.E."/>
            <person name="Kallscheuer N."/>
            <person name="Luecker S."/>
            <person name="Lage O.M."/>
            <person name="Pohl T."/>
            <person name="Merkel B.J."/>
            <person name="Hornburger P."/>
            <person name="Mueller R.-W."/>
            <person name="Bruemmer F."/>
            <person name="Labrenz M."/>
            <person name="Spormann A.M."/>
            <person name="Op Den Camp H."/>
            <person name="Overmann J."/>
            <person name="Amann R."/>
            <person name="Jetten M.S.M."/>
            <person name="Mascher T."/>
            <person name="Medema M.H."/>
            <person name="Devos D.P."/>
            <person name="Kaster A.-K."/>
            <person name="Ovreas L."/>
            <person name="Rohde M."/>
            <person name="Galperin M.Y."/>
            <person name="Jogler C."/>
        </authorList>
    </citation>
    <scope>NUCLEOTIDE SEQUENCE [LARGE SCALE GENOMIC DNA]</scope>
    <source>
        <strain evidence="3 4">CA13</strain>
    </source>
</reference>
<dbReference type="Gene3D" id="3.40.50.12780">
    <property type="entry name" value="N-terminal domain of ligase-like"/>
    <property type="match status" value="1"/>
</dbReference>
<comment type="similarity">
    <text evidence="1">Belongs to the ATP-dependent AMP-binding enzyme family.</text>
</comment>
<dbReference type="AlphaFoldDB" id="A0A5C5Z804"/>
<gene>
    <name evidence="3" type="primary">lcfB_2</name>
    <name evidence="3" type="ORF">CA13_48400</name>
</gene>
<dbReference type="PROSITE" id="PS00455">
    <property type="entry name" value="AMP_BINDING"/>
    <property type="match status" value="1"/>
</dbReference>
<organism evidence="3 4">
    <name type="scientific">Novipirellula herctigrandis</name>
    <dbReference type="NCBI Taxonomy" id="2527986"/>
    <lineage>
        <taxon>Bacteria</taxon>
        <taxon>Pseudomonadati</taxon>
        <taxon>Planctomycetota</taxon>
        <taxon>Planctomycetia</taxon>
        <taxon>Pirellulales</taxon>
        <taxon>Pirellulaceae</taxon>
        <taxon>Novipirellula</taxon>
    </lineage>
</organism>
<sequence length="474" mass="51723">MPGYLPTPYLLFTSLLLAFQHQAHTRGSSTALIVDNGERFTWSQLATFVDSTACYLQRRIADSTNTPRHLGYLSRNSLDDVVLTLAAAKLGAINVPLNELAGEAHALVLWQRVGGHWIDEAEAKLASSSPAKNLEFPNNAPSSPALILWTSGTSGTPKGVVLSHQSLASNASAKLGAVPQSIEDVRLTCLPLSHAYARTCDFGTWLLSGCTLALTRGFDGWRRLASEVHPTMANVVPSVADRLLEGDPSELGLSRLRVLGVGGAGLSAEAFERWKQRGVVVTQGYGCTETAPVICSATPRDAAAGRVGKPVEGWETQIRNGRLFVRGKHLMLGYWQDADATRKRIDSDGWFDTGDLVNIDQASGQYRILGRDDEVIVLPNGHKVYPASIEAIANSLPDVRHAVLRQERGQLHLWIESENNKPLTERILAALSDRASWEIPKKIHRFETPLSTIDGELTSKGTICRTMIEKHRFG</sequence>
<feature type="domain" description="AMP-dependent synthetase/ligase" evidence="2">
    <location>
        <begin position="19"/>
        <end position="103"/>
    </location>
</feature>
<dbReference type="Proteomes" id="UP000315010">
    <property type="component" value="Unassembled WGS sequence"/>
</dbReference>
<name>A0A5C5Z804_9BACT</name>
<dbReference type="GO" id="GO:0031956">
    <property type="term" value="F:medium-chain fatty acid-CoA ligase activity"/>
    <property type="evidence" value="ECO:0007669"/>
    <property type="project" value="TreeGrafter"/>
</dbReference>
<dbReference type="EMBL" id="SJPJ01000001">
    <property type="protein sequence ID" value="TWT83375.1"/>
    <property type="molecule type" value="Genomic_DNA"/>
</dbReference>
<dbReference type="PANTHER" id="PTHR43201:SF8">
    <property type="entry name" value="ACYL-COA SYNTHETASE FAMILY MEMBER 3"/>
    <property type="match status" value="1"/>
</dbReference>
<dbReference type="Pfam" id="PF00501">
    <property type="entry name" value="AMP-binding"/>
    <property type="match status" value="2"/>
</dbReference>
<dbReference type="OrthoDB" id="9778383at2"/>
<proteinExistence type="inferred from homology"/>
<comment type="caution">
    <text evidence="3">The sequence shown here is derived from an EMBL/GenBank/DDBJ whole genome shotgun (WGS) entry which is preliminary data.</text>
</comment>
<dbReference type="PANTHER" id="PTHR43201">
    <property type="entry name" value="ACYL-COA SYNTHETASE"/>
    <property type="match status" value="1"/>
</dbReference>
<protein>
    <submittedName>
        <fullName evidence="3">Long-chain-fatty-acid--CoA ligase</fullName>
        <ecNumber evidence="3">6.2.1.3</ecNumber>
    </submittedName>
</protein>
<dbReference type="EC" id="6.2.1.3" evidence="3"/>
<dbReference type="RefSeq" id="WP_146400498.1">
    <property type="nucleotide sequence ID" value="NZ_SJPJ01000001.1"/>
</dbReference>
<evidence type="ECO:0000256" key="1">
    <source>
        <dbReference type="ARBA" id="ARBA00006432"/>
    </source>
</evidence>
<dbReference type="InterPro" id="IPR042099">
    <property type="entry name" value="ANL_N_sf"/>
</dbReference>
<keyword evidence="3" id="KW-0436">Ligase</keyword>
<evidence type="ECO:0000313" key="3">
    <source>
        <dbReference type="EMBL" id="TWT83375.1"/>
    </source>
</evidence>
<dbReference type="InterPro" id="IPR000873">
    <property type="entry name" value="AMP-dep_synth/lig_dom"/>
</dbReference>
<keyword evidence="4" id="KW-1185">Reference proteome</keyword>
<evidence type="ECO:0000313" key="4">
    <source>
        <dbReference type="Proteomes" id="UP000315010"/>
    </source>
</evidence>
<dbReference type="InterPro" id="IPR020845">
    <property type="entry name" value="AMP-binding_CS"/>
</dbReference>
<accession>A0A5C5Z804</accession>
<evidence type="ECO:0000259" key="2">
    <source>
        <dbReference type="Pfam" id="PF00501"/>
    </source>
</evidence>
<dbReference type="SUPFAM" id="SSF56801">
    <property type="entry name" value="Acetyl-CoA synthetase-like"/>
    <property type="match status" value="1"/>
</dbReference>
<dbReference type="GO" id="GO:0004467">
    <property type="term" value="F:long-chain fatty acid-CoA ligase activity"/>
    <property type="evidence" value="ECO:0007669"/>
    <property type="project" value="UniProtKB-EC"/>
</dbReference>